<name>A0A8S1GWF1_9PELO</name>
<evidence type="ECO:0000256" key="13">
    <source>
        <dbReference type="SAM" id="Coils"/>
    </source>
</evidence>
<dbReference type="InterPro" id="IPR003967">
    <property type="entry name" value="K_chnl_volt-dep_ERG"/>
</dbReference>
<keyword evidence="6" id="KW-0631">Potassium channel</keyword>
<dbReference type="FunFam" id="1.10.1200.260:FF:000001">
    <property type="entry name" value="Potassium voltage-gated channel subfamily H member 7"/>
    <property type="match status" value="1"/>
</dbReference>
<proteinExistence type="predicted"/>
<dbReference type="Proteomes" id="UP000835052">
    <property type="component" value="Unassembled WGS sequence"/>
</dbReference>
<dbReference type="SMART" id="SM00100">
    <property type="entry name" value="cNMP"/>
    <property type="match status" value="1"/>
</dbReference>
<feature type="domain" description="Cyclic nucleotide-binding" evidence="16">
    <location>
        <begin position="466"/>
        <end position="567"/>
    </location>
</feature>
<dbReference type="GO" id="GO:0005886">
    <property type="term" value="C:plasma membrane"/>
    <property type="evidence" value="ECO:0007669"/>
    <property type="project" value="UniProtKB-SubCell"/>
</dbReference>
<dbReference type="FunFam" id="2.60.120.10:FF:000107">
    <property type="entry name" value="Potassium voltage-gated channel unc-103"/>
    <property type="match status" value="1"/>
</dbReference>
<feature type="transmembrane region" description="Helical" evidence="15">
    <location>
        <begin position="335"/>
        <end position="356"/>
    </location>
</feature>
<dbReference type="Gene3D" id="2.60.120.10">
    <property type="entry name" value="Jelly Rolls"/>
    <property type="match status" value="1"/>
</dbReference>
<keyword evidence="10" id="KW-0406">Ion transport</keyword>
<dbReference type="GO" id="GO:0034702">
    <property type="term" value="C:monoatomic ion channel complex"/>
    <property type="evidence" value="ECO:0007669"/>
    <property type="project" value="UniProtKB-KW"/>
</dbReference>
<feature type="compositionally biased region" description="Polar residues" evidence="14">
    <location>
        <begin position="34"/>
        <end position="51"/>
    </location>
</feature>
<evidence type="ECO:0000256" key="12">
    <source>
        <dbReference type="ARBA" id="ARBA00023303"/>
    </source>
</evidence>
<keyword evidence="13" id="KW-0175">Coiled coil</keyword>
<dbReference type="PANTHER" id="PTHR10217:SF548">
    <property type="entry name" value="GH12235P"/>
    <property type="match status" value="1"/>
</dbReference>
<dbReference type="InterPro" id="IPR003938">
    <property type="entry name" value="K_chnl_volt-dep_EAG/ELK/ERG"/>
</dbReference>
<dbReference type="FunFam" id="1.10.287.70:FF:000020">
    <property type="entry name" value="Potassium channel, voltage-gated eag-related subfamily H, member 7"/>
    <property type="match status" value="1"/>
</dbReference>
<evidence type="ECO:0000256" key="2">
    <source>
        <dbReference type="ARBA" id="ARBA00022448"/>
    </source>
</evidence>
<keyword evidence="11 15" id="KW-0472">Membrane</keyword>
<evidence type="ECO:0000256" key="3">
    <source>
        <dbReference type="ARBA" id="ARBA00022475"/>
    </source>
</evidence>
<dbReference type="EMBL" id="CAJGYM010000007">
    <property type="protein sequence ID" value="CAD6187665.1"/>
    <property type="molecule type" value="Genomic_DNA"/>
</dbReference>
<sequence length="848" mass="94379">MTSPPCYPWPVMSIPIHPLAPDEKVQNRRLLRHSATSPTSSTRGGPNSSNMPAGAGTAAAAARRAGVGTAAGRRASAFVRRMSMAIPTLSADPVPFSAVLSLGADVLPEYKLQPTRIHHCTIVHYSPFKAVWDWIILLLVIYTAVFTPYVAAFLLRELQDTTRKARFSEPLEIVDLIVDIMFIVDIIINFRTTYVNENDEVVSHPGKIATHYFKGWFVIDMIAAVPFDLLLVNTNSDETTTLIGLLKTARLLRLVRVARKLDRYSEYGAAVLLLLMATFALIAHWLACIWYAIGSAELSHKEYTWLHQLARQLSQPYVLINGTTPTGGPTLKSRYVTSLYFTLSTITSIGFGNVSATTDSEKIFTIIMMILGSLMYASVFGNVSAIIQRLYSGTARYHTEMSRLREFIRFHQIPNPLRQRLEEYFQHAWSYTNGIDMNLVLKGFPDCLQADICLHLNRNLLNSCAAFASSSPGCLRALSMRFRTTHSPPGDTLVHRGDILTGLYFIARGSVEILNDDNTVMGILGKDDIFGENPLLYDEVGKSSCNVRALTYCDLHKILRDDLLDVLDMYPEFCETFCKNLTITYNLRDDTQTLRKRFDRHKLLRMSSSLNKDRFVTPPEGSATDGGTRRSATESVSRSDSNPIDRRQSAGSRSSSRCSPPHLALSGTRSEATPLLRRAPHTSVGGTTATIDDEDGVFEDIRAFARGNTVTVSPTIHHDPSPVHPTPSGRAIEEADDRRTQMFIRRLENIESQIDRMQNKFNSDMETLMRLMREQTMRNANNIGVAAPADVPPGDYNETVRPRRNLISSITSSFRLPNGGGNAADEIRVSRLSSHEPPTPASESDTLL</sequence>
<dbReference type="InterPro" id="IPR000595">
    <property type="entry name" value="cNMP-bd_dom"/>
</dbReference>
<evidence type="ECO:0000256" key="8">
    <source>
        <dbReference type="ARBA" id="ARBA00022958"/>
    </source>
</evidence>
<keyword evidence="5 15" id="KW-0812">Transmembrane</keyword>
<evidence type="ECO:0000256" key="14">
    <source>
        <dbReference type="SAM" id="MobiDB-lite"/>
    </source>
</evidence>
<evidence type="ECO:0000256" key="4">
    <source>
        <dbReference type="ARBA" id="ARBA00022538"/>
    </source>
</evidence>
<feature type="compositionally biased region" description="Low complexity" evidence="14">
    <location>
        <begin position="649"/>
        <end position="659"/>
    </location>
</feature>
<dbReference type="SUPFAM" id="SSF51206">
    <property type="entry name" value="cAMP-binding domain-like"/>
    <property type="match status" value="1"/>
</dbReference>
<keyword evidence="2" id="KW-0813">Transport</keyword>
<keyword evidence="18" id="KW-1185">Reference proteome</keyword>
<dbReference type="Pfam" id="PF00520">
    <property type="entry name" value="Ion_trans"/>
    <property type="match status" value="1"/>
</dbReference>
<keyword evidence="8" id="KW-0630">Potassium</keyword>
<evidence type="ECO:0000313" key="17">
    <source>
        <dbReference type="EMBL" id="CAD6187665.1"/>
    </source>
</evidence>
<evidence type="ECO:0000256" key="15">
    <source>
        <dbReference type="SAM" id="Phobius"/>
    </source>
</evidence>
<dbReference type="PROSITE" id="PS50042">
    <property type="entry name" value="CNMP_BINDING_3"/>
    <property type="match status" value="1"/>
</dbReference>
<evidence type="ECO:0000256" key="1">
    <source>
        <dbReference type="ARBA" id="ARBA00004651"/>
    </source>
</evidence>
<protein>
    <recommendedName>
        <fullName evidence="16">Cyclic nucleotide-binding domain-containing protein</fullName>
    </recommendedName>
</protein>
<dbReference type="OrthoDB" id="432483at2759"/>
<dbReference type="PRINTS" id="PR01463">
    <property type="entry name" value="EAGCHANLFMLY"/>
</dbReference>
<reference evidence="17" key="1">
    <citation type="submission" date="2020-10" db="EMBL/GenBank/DDBJ databases">
        <authorList>
            <person name="Kikuchi T."/>
        </authorList>
    </citation>
    <scope>NUCLEOTIDE SEQUENCE</scope>
    <source>
        <strain evidence="17">NKZ352</strain>
    </source>
</reference>
<dbReference type="GO" id="GO:0042391">
    <property type="term" value="P:regulation of membrane potential"/>
    <property type="evidence" value="ECO:0007669"/>
    <property type="project" value="TreeGrafter"/>
</dbReference>
<keyword evidence="3" id="KW-1003">Cell membrane</keyword>
<feature type="region of interest" description="Disordered" evidence="14">
    <location>
        <begin position="34"/>
        <end position="56"/>
    </location>
</feature>
<feature type="region of interest" description="Disordered" evidence="14">
    <location>
        <begin position="610"/>
        <end position="691"/>
    </location>
</feature>
<feature type="region of interest" description="Disordered" evidence="14">
    <location>
        <begin position="711"/>
        <end position="730"/>
    </location>
</feature>
<dbReference type="GO" id="GO:0005242">
    <property type="term" value="F:inward rectifier potassium channel activity"/>
    <property type="evidence" value="ECO:0007669"/>
    <property type="project" value="TreeGrafter"/>
</dbReference>
<keyword evidence="12" id="KW-0407">Ion channel</keyword>
<feature type="compositionally biased region" description="Polar residues" evidence="14">
    <location>
        <begin position="633"/>
        <end position="642"/>
    </location>
</feature>
<evidence type="ECO:0000256" key="11">
    <source>
        <dbReference type="ARBA" id="ARBA00023136"/>
    </source>
</evidence>
<dbReference type="Gene3D" id="1.10.1200.260">
    <property type="match status" value="1"/>
</dbReference>
<comment type="subcellular location">
    <subcellularLocation>
        <location evidence="1">Cell membrane</location>
        <topology evidence="1">Multi-pass membrane protein</topology>
    </subcellularLocation>
</comment>
<keyword evidence="4" id="KW-0633">Potassium transport</keyword>
<evidence type="ECO:0000313" key="18">
    <source>
        <dbReference type="Proteomes" id="UP000835052"/>
    </source>
</evidence>
<dbReference type="InterPro" id="IPR014710">
    <property type="entry name" value="RmlC-like_jellyroll"/>
</dbReference>
<dbReference type="Pfam" id="PF00027">
    <property type="entry name" value="cNMP_binding"/>
    <property type="match status" value="1"/>
</dbReference>
<dbReference type="InterPro" id="IPR005821">
    <property type="entry name" value="Ion_trans_dom"/>
</dbReference>
<organism evidence="17 18">
    <name type="scientific">Caenorhabditis auriculariae</name>
    <dbReference type="NCBI Taxonomy" id="2777116"/>
    <lineage>
        <taxon>Eukaryota</taxon>
        <taxon>Metazoa</taxon>
        <taxon>Ecdysozoa</taxon>
        <taxon>Nematoda</taxon>
        <taxon>Chromadorea</taxon>
        <taxon>Rhabditida</taxon>
        <taxon>Rhabditina</taxon>
        <taxon>Rhabditomorpha</taxon>
        <taxon>Rhabditoidea</taxon>
        <taxon>Rhabditidae</taxon>
        <taxon>Peloderinae</taxon>
        <taxon>Caenorhabditis</taxon>
    </lineage>
</organism>
<evidence type="ECO:0000256" key="5">
    <source>
        <dbReference type="ARBA" id="ARBA00022692"/>
    </source>
</evidence>
<comment type="caution">
    <text evidence="17">The sequence shown here is derived from an EMBL/GenBank/DDBJ whole genome shotgun (WGS) entry which is preliminary data.</text>
</comment>
<feature type="transmembrane region" description="Helical" evidence="15">
    <location>
        <begin position="363"/>
        <end position="387"/>
    </location>
</feature>
<accession>A0A8S1GWF1</accession>
<dbReference type="InterPro" id="IPR018490">
    <property type="entry name" value="cNMP-bd_dom_sf"/>
</dbReference>
<dbReference type="PRINTS" id="PR01470">
    <property type="entry name" value="ERGCHANNEL"/>
</dbReference>
<evidence type="ECO:0000256" key="10">
    <source>
        <dbReference type="ARBA" id="ARBA00023065"/>
    </source>
</evidence>
<evidence type="ECO:0000256" key="9">
    <source>
        <dbReference type="ARBA" id="ARBA00022989"/>
    </source>
</evidence>
<dbReference type="SUPFAM" id="SSF81324">
    <property type="entry name" value="Voltage-gated potassium channels"/>
    <property type="match status" value="1"/>
</dbReference>
<gene>
    <name evidence="17" type="ORF">CAUJ_LOCUS3584</name>
</gene>
<dbReference type="CDD" id="cd00038">
    <property type="entry name" value="CAP_ED"/>
    <property type="match status" value="1"/>
</dbReference>
<dbReference type="AlphaFoldDB" id="A0A8S1GWF1"/>
<evidence type="ECO:0000259" key="16">
    <source>
        <dbReference type="PROSITE" id="PS50042"/>
    </source>
</evidence>
<feature type="transmembrane region" description="Helical" evidence="15">
    <location>
        <begin position="269"/>
        <end position="293"/>
    </location>
</feature>
<dbReference type="Gene3D" id="1.10.287.70">
    <property type="match status" value="1"/>
</dbReference>
<feature type="transmembrane region" description="Helical" evidence="15">
    <location>
        <begin position="134"/>
        <end position="155"/>
    </location>
</feature>
<evidence type="ECO:0000256" key="6">
    <source>
        <dbReference type="ARBA" id="ARBA00022826"/>
    </source>
</evidence>
<dbReference type="PANTHER" id="PTHR10217">
    <property type="entry name" value="VOLTAGE AND LIGAND GATED POTASSIUM CHANNEL"/>
    <property type="match status" value="1"/>
</dbReference>
<evidence type="ECO:0000256" key="7">
    <source>
        <dbReference type="ARBA" id="ARBA00022882"/>
    </source>
</evidence>
<dbReference type="InterPro" id="IPR050818">
    <property type="entry name" value="KCNH_animal-type"/>
</dbReference>
<keyword evidence="7" id="KW-0851">Voltage-gated channel</keyword>
<keyword evidence="9 15" id="KW-1133">Transmembrane helix</keyword>
<feature type="coiled-coil region" evidence="13">
    <location>
        <begin position="740"/>
        <end position="767"/>
    </location>
</feature>